<protein>
    <submittedName>
        <fullName evidence="3">Uncharacterized protein</fullName>
    </submittedName>
</protein>
<reference evidence="3" key="1">
    <citation type="submission" date="2022-11" db="UniProtKB">
        <authorList>
            <consortium name="WormBaseParasite"/>
        </authorList>
    </citation>
    <scope>IDENTIFICATION</scope>
</reference>
<sequence length="240" mass="27521">FQEVHGSLRMNTVVVMWFAISCLMVTGPKEVSREHVVTVKLHQSFRGNEQTVYYLLNKCVHVASIKATRSHIRIEMEVAGDVVGCLDGCIALFTNYNPKFVHKDARTTLLSFYIPTHVNPHSESNGCRTDAKIYRKDADLLLDFYCSTEAPNKDDRSDWLLNMLSDDKNMHELFLSKEAIKYGEELKSDWNRGLLLINPTFMPSLLLSEHSPIELRRRLNSKSYSKQIRSLCSVHVSVQQ</sequence>
<keyword evidence="2" id="KW-1185">Reference proteome</keyword>
<organism evidence="2 3">
    <name type="scientific">Parascaris univalens</name>
    <name type="common">Nematode worm</name>
    <dbReference type="NCBI Taxonomy" id="6257"/>
    <lineage>
        <taxon>Eukaryota</taxon>
        <taxon>Metazoa</taxon>
        <taxon>Ecdysozoa</taxon>
        <taxon>Nematoda</taxon>
        <taxon>Chromadorea</taxon>
        <taxon>Rhabditida</taxon>
        <taxon>Spirurina</taxon>
        <taxon>Ascaridomorpha</taxon>
        <taxon>Ascaridoidea</taxon>
        <taxon>Ascarididae</taxon>
        <taxon>Parascaris</taxon>
    </lineage>
</organism>
<accession>A0A915A0W2</accession>
<evidence type="ECO:0000313" key="2">
    <source>
        <dbReference type="Proteomes" id="UP000887569"/>
    </source>
</evidence>
<evidence type="ECO:0000256" key="1">
    <source>
        <dbReference type="SAM" id="SignalP"/>
    </source>
</evidence>
<evidence type="ECO:0000313" key="3">
    <source>
        <dbReference type="WBParaSite" id="PgE132_g001_t02"/>
    </source>
</evidence>
<dbReference type="WBParaSite" id="PgE132_g001_t02">
    <property type="protein sequence ID" value="PgE132_g001_t02"/>
    <property type="gene ID" value="PgE132_g001"/>
</dbReference>
<dbReference type="Proteomes" id="UP000887569">
    <property type="component" value="Unplaced"/>
</dbReference>
<feature type="chain" id="PRO_5037656644" evidence="1">
    <location>
        <begin position="29"/>
        <end position="240"/>
    </location>
</feature>
<name>A0A915A0W2_PARUN</name>
<proteinExistence type="predicted"/>
<dbReference type="AlphaFoldDB" id="A0A915A0W2"/>
<feature type="signal peptide" evidence="1">
    <location>
        <begin position="1"/>
        <end position="28"/>
    </location>
</feature>
<keyword evidence="1" id="KW-0732">Signal</keyword>